<dbReference type="InterPro" id="IPR027417">
    <property type="entry name" value="P-loop_NTPase"/>
</dbReference>
<name>A0A0F9RQP7_9ZZZZ</name>
<keyword evidence="7" id="KW-0238">DNA-binding</keyword>
<dbReference type="PANTHER" id="PTHR30153:SF2">
    <property type="entry name" value="REPLICATIVE DNA HELICASE"/>
    <property type="match status" value="1"/>
</dbReference>
<dbReference type="Gene3D" id="3.40.50.300">
    <property type="entry name" value="P-loop containing nucleotide triphosphate hydrolases"/>
    <property type="match status" value="1"/>
</dbReference>
<dbReference type="PROSITE" id="PS51199">
    <property type="entry name" value="SF4_HELICASE"/>
    <property type="match status" value="1"/>
</dbReference>
<evidence type="ECO:0000256" key="6">
    <source>
        <dbReference type="ARBA" id="ARBA00022840"/>
    </source>
</evidence>
<evidence type="ECO:0000256" key="8">
    <source>
        <dbReference type="ARBA" id="ARBA00023235"/>
    </source>
</evidence>
<proteinExistence type="inferred from homology"/>
<dbReference type="SUPFAM" id="SSF48024">
    <property type="entry name" value="N-terminal domain of DnaB helicase"/>
    <property type="match status" value="1"/>
</dbReference>
<evidence type="ECO:0000256" key="5">
    <source>
        <dbReference type="ARBA" id="ARBA00022806"/>
    </source>
</evidence>
<dbReference type="GO" id="GO:0006260">
    <property type="term" value="P:DNA replication"/>
    <property type="evidence" value="ECO:0007669"/>
    <property type="project" value="UniProtKB-KW"/>
</dbReference>
<dbReference type="PANTHER" id="PTHR30153">
    <property type="entry name" value="REPLICATIVE DNA HELICASE DNAB"/>
    <property type="match status" value="1"/>
</dbReference>
<dbReference type="AlphaFoldDB" id="A0A0F9RQP7"/>
<dbReference type="GO" id="GO:0043139">
    <property type="term" value="F:5'-3' DNA helicase activity"/>
    <property type="evidence" value="ECO:0007669"/>
    <property type="project" value="UniProtKB-EC"/>
</dbReference>
<evidence type="ECO:0000256" key="4">
    <source>
        <dbReference type="ARBA" id="ARBA00022801"/>
    </source>
</evidence>
<comment type="caution">
    <text evidence="12">The sequence shown here is derived from an EMBL/GenBank/DDBJ whole genome shotgun (WGS) entry which is preliminary data.</text>
</comment>
<keyword evidence="4" id="KW-0378">Hydrolase</keyword>
<accession>A0A0F9RQP7</accession>
<evidence type="ECO:0000256" key="2">
    <source>
        <dbReference type="ARBA" id="ARBA00022705"/>
    </source>
</evidence>
<dbReference type="GO" id="GO:0005829">
    <property type="term" value="C:cytosol"/>
    <property type="evidence" value="ECO:0007669"/>
    <property type="project" value="TreeGrafter"/>
</dbReference>
<evidence type="ECO:0000256" key="10">
    <source>
        <dbReference type="ARBA" id="ARBA00048954"/>
    </source>
</evidence>
<dbReference type="GO" id="GO:0003677">
    <property type="term" value="F:DNA binding"/>
    <property type="evidence" value="ECO:0007669"/>
    <property type="project" value="UniProtKB-KW"/>
</dbReference>
<protein>
    <recommendedName>
        <fullName evidence="9">DNA 5'-3' helicase</fullName>
        <ecNumber evidence="9">5.6.2.3</ecNumber>
    </recommendedName>
</protein>
<evidence type="ECO:0000313" key="12">
    <source>
        <dbReference type="EMBL" id="KKN58775.1"/>
    </source>
</evidence>
<evidence type="ECO:0000256" key="3">
    <source>
        <dbReference type="ARBA" id="ARBA00022741"/>
    </source>
</evidence>
<dbReference type="GO" id="GO:0016787">
    <property type="term" value="F:hydrolase activity"/>
    <property type="evidence" value="ECO:0007669"/>
    <property type="project" value="UniProtKB-KW"/>
</dbReference>
<dbReference type="Pfam" id="PF00772">
    <property type="entry name" value="DnaB"/>
    <property type="match status" value="1"/>
</dbReference>
<comment type="catalytic activity">
    <reaction evidence="10">
        <text>ATP + H2O = ADP + phosphate + H(+)</text>
        <dbReference type="Rhea" id="RHEA:13065"/>
        <dbReference type="ChEBI" id="CHEBI:15377"/>
        <dbReference type="ChEBI" id="CHEBI:15378"/>
        <dbReference type="ChEBI" id="CHEBI:30616"/>
        <dbReference type="ChEBI" id="CHEBI:43474"/>
        <dbReference type="ChEBI" id="CHEBI:456216"/>
        <dbReference type="EC" id="5.6.2.3"/>
    </reaction>
</comment>
<evidence type="ECO:0000256" key="9">
    <source>
        <dbReference type="ARBA" id="ARBA00044969"/>
    </source>
</evidence>
<dbReference type="InterPro" id="IPR007694">
    <property type="entry name" value="DNA_helicase_DnaB-like_C"/>
</dbReference>
<dbReference type="InterPro" id="IPR016136">
    <property type="entry name" value="DNA_helicase_N/primase_C"/>
</dbReference>
<evidence type="ECO:0000256" key="7">
    <source>
        <dbReference type="ARBA" id="ARBA00023125"/>
    </source>
</evidence>
<evidence type="ECO:0000256" key="1">
    <source>
        <dbReference type="ARBA" id="ARBA00008428"/>
    </source>
</evidence>
<comment type="similarity">
    <text evidence="1">Belongs to the helicase family. DnaB subfamily.</text>
</comment>
<keyword evidence="3" id="KW-0547">Nucleotide-binding</keyword>
<keyword evidence="5" id="KW-0347">Helicase</keyword>
<sequence length="431" mass="48481">MADFHYNQRAEMTVIGSMLEDNKVIPLCIEKLTSQSFFFNPHQIVFDACTKLNHENKPIDPVTLSSTLEEGELNRIGGIDYLFDLQGRIPTTANIEHYIDLVLDSHIRRQLDIGAKQIIQLTQEGLSIDETLINSQELILTIGSDVMANEQLSISDQVNNAYEHLLKIEKGEYVEISTGYDKLDLLSDGFHRQEFAIVAGLSSVGKSAFMHNIIYDIAINNNCPVVLFCYESNHVQVIKRMVSAQSGVDIQANTKMAVSEDVMNILAKIKHSNLIIEDVCPRSVEYAVAHCRRLKLEYPDLTLAVFDHIHLMTADVGGYSNYEREVSKISATLKDLAKSLNIAVVGICQMSRASIRRADTRPMLDDLRASGSLEQDSDLVMFIYREDYYDSFTISPVSATELIVRKNRNGPIGTINFEYNRALSLFTETNI</sequence>
<dbReference type="InterPro" id="IPR036185">
    <property type="entry name" value="DNA_heli_DnaB-like_N_sf"/>
</dbReference>
<gene>
    <name evidence="12" type="ORF">LCGC14_0548700</name>
</gene>
<keyword evidence="6" id="KW-0067">ATP-binding</keyword>
<dbReference type="EMBL" id="LAZR01000748">
    <property type="protein sequence ID" value="KKN58775.1"/>
    <property type="molecule type" value="Genomic_DNA"/>
</dbReference>
<keyword evidence="8" id="KW-0413">Isomerase</keyword>
<dbReference type="InterPro" id="IPR007693">
    <property type="entry name" value="DNA_helicase_DnaB-like_N"/>
</dbReference>
<reference evidence="12" key="1">
    <citation type="journal article" date="2015" name="Nature">
        <title>Complex archaea that bridge the gap between prokaryotes and eukaryotes.</title>
        <authorList>
            <person name="Spang A."/>
            <person name="Saw J.H."/>
            <person name="Jorgensen S.L."/>
            <person name="Zaremba-Niedzwiedzka K."/>
            <person name="Martijn J."/>
            <person name="Lind A.E."/>
            <person name="van Eijk R."/>
            <person name="Schleper C."/>
            <person name="Guy L."/>
            <person name="Ettema T.J."/>
        </authorList>
    </citation>
    <scope>NUCLEOTIDE SEQUENCE</scope>
</reference>
<organism evidence="12">
    <name type="scientific">marine sediment metagenome</name>
    <dbReference type="NCBI Taxonomy" id="412755"/>
    <lineage>
        <taxon>unclassified sequences</taxon>
        <taxon>metagenomes</taxon>
        <taxon>ecological metagenomes</taxon>
    </lineage>
</organism>
<dbReference type="Gene3D" id="1.10.860.10">
    <property type="entry name" value="DNAb Helicase, Chain A"/>
    <property type="match status" value="1"/>
</dbReference>
<dbReference type="GO" id="GO:0005524">
    <property type="term" value="F:ATP binding"/>
    <property type="evidence" value="ECO:0007669"/>
    <property type="project" value="UniProtKB-KW"/>
</dbReference>
<keyword evidence="2" id="KW-0235">DNA replication</keyword>
<feature type="domain" description="SF4 helicase" evidence="11">
    <location>
        <begin position="169"/>
        <end position="431"/>
    </location>
</feature>
<evidence type="ECO:0000259" key="11">
    <source>
        <dbReference type="PROSITE" id="PS51199"/>
    </source>
</evidence>
<dbReference type="Pfam" id="PF03796">
    <property type="entry name" value="DnaB_C"/>
    <property type="match status" value="1"/>
</dbReference>
<dbReference type="EC" id="5.6.2.3" evidence="9"/>
<dbReference type="SUPFAM" id="SSF52540">
    <property type="entry name" value="P-loop containing nucleoside triphosphate hydrolases"/>
    <property type="match status" value="1"/>
</dbReference>